<organism evidence="1 2">
    <name type="scientific">Cylicocyclus nassatus</name>
    <name type="common">Nematode worm</name>
    <dbReference type="NCBI Taxonomy" id="53992"/>
    <lineage>
        <taxon>Eukaryota</taxon>
        <taxon>Metazoa</taxon>
        <taxon>Ecdysozoa</taxon>
        <taxon>Nematoda</taxon>
        <taxon>Chromadorea</taxon>
        <taxon>Rhabditida</taxon>
        <taxon>Rhabditina</taxon>
        <taxon>Rhabditomorpha</taxon>
        <taxon>Strongyloidea</taxon>
        <taxon>Strongylidae</taxon>
        <taxon>Cylicocyclus</taxon>
    </lineage>
</organism>
<reference evidence="1" key="1">
    <citation type="submission" date="2023-07" db="EMBL/GenBank/DDBJ databases">
        <authorList>
            <consortium name="CYATHOMIX"/>
        </authorList>
    </citation>
    <scope>NUCLEOTIDE SEQUENCE</scope>
    <source>
        <strain evidence="1">N/A</strain>
    </source>
</reference>
<gene>
    <name evidence="1" type="ORF">CYNAS_LOCUS14274</name>
</gene>
<proteinExistence type="predicted"/>
<keyword evidence="2" id="KW-1185">Reference proteome</keyword>
<accession>A0AA36H1X6</accession>
<evidence type="ECO:0000313" key="1">
    <source>
        <dbReference type="EMBL" id="CAJ0602291.1"/>
    </source>
</evidence>
<evidence type="ECO:0000313" key="2">
    <source>
        <dbReference type="Proteomes" id="UP001176961"/>
    </source>
</evidence>
<protein>
    <submittedName>
        <fullName evidence="1">Uncharacterized protein</fullName>
    </submittedName>
</protein>
<name>A0AA36H1X6_CYLNA</name>
<comment type="caution">
    <text evidence="1">The sequence shown here is derived from an EMBL/GenBank/DDBJ whole genome shotgun (WGS) entry which is preliminary data.</text>
</comment>
<dbReference type="EMBL" id="CATQJL010000305">
    <property type="protein sequence ID" value="CAJ0602291.1"/>
    <property type="molecule type" value="Genomic_DNA"/>
</dbReference>
<dbReference type="Proteomes" id="UP001176961">
    <property type="component" value="Unassembled WGS sequence"/>
</dbReference>
<sequence>MLTETMECLKHRVEGKDADFMQDIGSSEVGLIYELATTEQRKALMNDLMCNIFEGKPAHPWKHIDEESLRRRIYQAFPVSVSDVDEFRVHMRMALVYLKHPNLTLYKCYLPLGIIFVIEVPRAPSE</sequence>
<dbReference type="AlphaFoldDB" id="A0AA36H1X6"/>